<dbReference type="InterPro" id="IPR045130">
    <property type="entry name" value="OFUT2-like"/>
</dbReference>
<dbReference type="PANTHER" id="PTHR13398:SF0">
    <property type="entry name" value="GDP-FUCOSE PROTEIN O-FUCOSYLTRANSFERASE 2"/>
    <property type="match status" value="1"/>
</dbReference>
<gene>
    <name evidence="5" type="ORF">GSOID_T00031748001</name>
</gene>
<keyword evidence="3" id="KW-0119">Carbohydrate metabolism</keyword>
<keyword evidence="4" id="KW-1133">Transmembrane helix</keyword>
<keyword evidence="1" id="KW-0808">Transferase</keyword>
<dbReference type="EMBL" id="FN655164">
    <property type="protein sequence ID" value="CBY38236.1"/>
    <property type="molecule type" value="Genomic_DNA"/>
</dbReference>
<keyword evidence="4" id="KW-0472">Membrane</keyword>
<sequence length="497" mass="56936">MKVSENFQLKNTAAVLFAGALLCIFVQLNVSEIQIEILKASVKPAYQAHETEMYKQPIPEKNVAVKDTATVAIMTTVTASTETNERLAIQDKLEFDVQRSANGILGDDDMFPELHIEELEEEIDPTELPPIKNSLRLSCPNFTIPWEENIVPMMNLRDDYFLTAAFTYGPNNQLRGFRETVMLSIILNRTLIIPPFFKHNRNDKLAVQEPIAQPSLRVDVSALRSFIPVVDGHKAAHHCDYAFDAVFMAGKSYCKDGKLKSVADFTGFFKFGPLQLAKVGGKHDCAVRVPTFPVGVDSIKKPLRYAQNHTKIAQLYKSEARCPLWMFPYRTIDFDRMGIPNPPRESENFKFLQKVVAATKRPVFIRNVVEKFLQKSDLGGEYMAIHWRYSHGDWFNHCERERRRRTEDQEDVCTLAKVLMDEPERVADYLAEYVKMSFGRVKSIYFACPPTEMKFILKIRKILRKDGVKVYTGREMIGFLEKNFVHCDEVSSLQPNV</sequence>
<evidence type="ECO:0000256" key="1">
    <source>
        <dbReference type="ARBA" id="ARBA00022679"/>
    </source>
</evidence>
<dbReference type="GO" id="GO:0006004">
    <property type="term" value="P:fucose metabolic process"/>
    <property type="evidence" value="ECO:0007669"/>
    <property type="project" value="UniProtKB-KW"/>
</dbReference>
<reference evidence="5" key="1">
    <citation type="journal article" date="2010" name="Science">
        <title>Plasticity of animal genome architecture unmasked by rapid evolution of a pelagic tunicate.</title>
        <authorList>
            <person name="Denoeud F."/>
            <person name="Henriet S."/>
            <person name="Mungpakdee S."/>
            <person name="Aury J.M."/>
            <person name="Da Silva C."/>
            <person name="Brinkmann H."/>
            <person name="Mikhaleva J."/>
            <person name="Olsen L.C."/>
            <person name="Jubin C."/>
            <person name="Canestro C."/>
            <person name="Bouquet J.M."/>
            <person name="Danks G."/>
            <person name="Poulain J."/>
            <person name="Campsteijn C."/>
            <person name="Adamski M."/>
            <person name="Cross I."/>
            <person name="Yadetie F."/>
            <person name="Muffato M."/>
            <person name="Louis A."/>
            <person name="Butcher S."/>
            <person name="Tsagkogeorga G."/>
            <person name="Konrad A."/>
            <person name="Singh S."/>
            <person name="Jensen M.F."/>
            <person name="Cong E.H."/>
            <person name="Eikeseth-Otteraa H."/>
            <person name="Noel B."/>
            <person name="Anthouard V."/>
            <person name="Porcel B.M."/>
            <person name="Kachouri-Lafond R."/>
            <person name="Nishino A."/>
            <person name="Ugolini M."/>
            <person name="Chourrout P."/>
            <person name="Nishida H."/>
            <person name="Aasland R."/>
            <person name="Huzurbazar S."/>
            <person name="Westhof E."/>
            <person name="Delsuc F."/>
            <person name="Lehrach H."/>
            <person name="Reinhardt R."/>
            <person name="Weissenbach J."/>
            <person name="Roy S.W."/>
            <person name="Artiguenave F."/>
            <person name="Postlethwait J.H."/>
            <person name="Manak J.R."/>
            <person name="Thompson E.M."/>
            <person name="Jaillon O."/>
            <person name="Du Pasquier L."/>
            <person name="Boudinot P."/>
            <person name="Liberles D.A."/>
            <person name="Volff J.N."/>
            <person name="Philippe H."/>
            <person name="Lenhard B."/>
            <person name="Roest Crollius H."/>
            <person name="Wincker P."/>
            <person name="Chourrout D."/>
        </authorList>
    </citation>
    <scope>NUCLEOTIDE SEQUENCE [LARGE SCALE GENOMIC DNA]</scope>
</reference>
<dbReference type="Proteomes" id="UP000011014">
    <property type="component" value="Unassembled WGS sequence"/>
</dbReference>
<evidence type="ECO:0000256" key="3">
    <source>
        <dbReference type="ARBA" id="ARBA00023277"/>
    </source>
</evidence>
<dbReference type="GO" id="GO:0046922">
    <property type="term" value="F:peptide-O-fucosyltransferase activity"/>
    <property type="evidence" value="ECO:0007669"/>
    <property type="project" value="InterPro"/>
</dbReference>
<name>E4YRZ4_OIKDI</name>
<keyword evidence="2" id="KW-0294">Fucose metabolism</keyword>
<accession>E4YRZ4</accession>
<evidence type="ECO:0000256" key="4">
    <source>
        <dbReference type="SAM" id="Phobius"/>
    </source>
</evidence>
<evidence type="ECO:0008006" key="6">
    <source>
        <dbReference type="Google" id="ProtNLM"/>
    </source>
</evidence>
<evidence type="ECO:0000313" key="5">
    <source>
        <dbReference type="EMBL" id="CBY38236.1"/>
    </source>
</evidence>
<protein>
    <recommendedName>
        <fullName evidence="6">Peptide-O-fucosyltransferase</fullName>
    </recommendedName>
</protein>
<dbReference type="AlphaFoldDB" id="E4YRZ4"/>
<feature type="transmembrane region" description="Helical" evidence="4">
    <location>
        <begin position="12"/>
        <end position="30"/>
    </location>
</feature>
<proteinExistence type="predicted"/>
<evidence type="ECO:0000256" key="2">
    <source>
        <dbReference type="ARBA" id="ARBA00023253"/>
    </source>
</evidence>
<dbReference type="PANTHER" id="PTHR13398">
    <property type="entry name" value="GDP-FUCOSE PROTEIN O-FUCOSYLTRANSFERASE 2"/>
    <property type="match status" value="1"/>
</dbReference>
<organism evidence="5">
    <name type="scientific">Oikopleura dioica</name>
    <name type="common">Tunicate</name>
    <dbReference type="NCBI Taxonomy" id="34765"/>
    <lineage>
        <taxon>Eukaryota</taxon>
        <taxon>Metazoa</taxon>
        <taxon>Chordata</taxon>
        <taxon>Tunicata</taxon>
        <taxon>Appendicularia</taxon>
        <taxon>Copelata</taxon>
        <taxon>Oikopleuridae</taxon>
        <taxon>Oikopleura</taxon>
    </lineage>
</organism>
<keyword evidence="4" id="KW-0812">Transmembrane</keyword>